<dbReference type="PANTHER" id="PTHR21310:SF15">
    <property type="entry name" value="AMINOGLYCOSIDE PHOSPHOTRANSFERASE DOMAIN-CONTAINING PROTEIN"/>
    <property type="match status" value="1"/>
</dbReference>
<sequence length="299" mass="31656">MNTLEDAIALAASHGLQVSADGATLNEAGLDYRVVMASDATGRRWVLRIPRRTDVSQSMAGEVRILNLVAPVLAAEGIAVPDWQIIAPDLIAYPALPGAPGLTLSGTGEILWHMDPASPDYAARLGSLLACLHSLGAAEAGAAGVEVRSPGQVRQAWRDDISRVSAEFTVAPALSTAWQNWLEDDTCWPEETVMTHGEIYPAHVLFDENGVITGILDWTTARVDDPARDLAAQYGAAGEEMLQATLTAYEQAGGHLHPGLAAQARHLWEAAPLGYAMYALTTGAETDRATAAAMLNPEA</sequence>
<evidence type="ECO:0000259" key="1">
    <source>
        <dbReference type="Pfam" id="PF01636"/>
    </source>
</evidence>
<dbReference type="Proteomes" id="UP001139168">
    <property type="component" value="Unassembled WGS sequence"/>
</dbReference>
<reference evidence="2" key="1">
    <citation type="submission" date="2021-10" db="EMBL/GenBank/DDBJ databases">
        <title>Novel species in genus Arthrobacter.</title>
        <authorList>
            <person name="Liu Y."/>
        </authorList>
    </citation>
    <scope>NUCLEOTIDE SEQUENCE</scope>
    <source>
        <strain evidence="2">Zg-Y786</strain>
    </source>
</reference>
<evidence type="ECO:0000313" key="2">
    <source>
        <dbReference type="EMBL" id="MCC3265134.1"/>
    </source>
</evidence>
<feature type="domain" description="Aminoglycoside phosphotransferase" evidence="1">
    <location>
        <begin position="25"/>
        <end position="250"/>
    </location>
</feature>
<dbReference type="PANTHER" id="PTHR21310">
    <property type="entry name" value="AMINOGLYCOSIDE PHOSPHOTRANSFERASE-RELATED-RELATED"/>
    <property type="match status" value="1"/>
</dbReference>
<dbReference type="EMBL" id="JAJFZQ010000003">
    <property type="protein sequence ID" value="MCC3265134.1"/>
    <property type="molecule type" value="Genomic_DNA"/>
</dbReference>
<name>A0ABS8GES3_9MICC</name>
<evidence type="ECO:0000313" key="3">
    <source>
        <dbReference type="Proteomes" id="UP001139168"/>
    </source>
</evidence>
<gene>
    <name evidence="2" type="ORF">LJ752_03620</name>
</gene>
<dbReference type="Pfam" id="PF01636">
    <property type="entry name" value="APH"/>
    <property type="match status" value="1"/>
</dbReference>
<proteinExistence type="predicted"/>
<accession>A0ABS8GES3</accession>
<dbReference type="InterPro" id="IPR011009">
    <property type="entry name" value="Kinase-like_dom_sf"/>
</dbReference>
<keyword evidence="3" id="KW-1185">Reference proteome</keyword>
<dbReference type="SUPFAM" id="SSF56112">
    <property type="entry name" value="Protein kinase-like (PK-like)"/>
    <property type="match status" value="1"/>
</dbReference>
<dbReference type="Gene3D" id="3.30.200.20">
    <property type="entry name" value="Phosphorylase Kinase, domain 1"/>
    <property type="match status" value="1"/>
</dbReference>
<comment type="caution">
    <text evidence="2">The sequence shown here is derived from an EMBL/GenBank/DDBJ whole genome shotgun (WGS) entry which is preliminary data.</text>
</comment>
<organism evidence="2 3">
    <name type="scientific">Arthrobacter gengyunqii</name>
    <dbReference type="NCBI Taxonomy" id="2886940"/>
    <lineage>
        <taxon>Bacteria</taxon>
        <taxon>Bacillati</taxon>
        <taxon>Actinomycetota</taxon>
        <taxon>Actinomycetes</taxon>
        <taxon>Micrococcales</taxon>
        <taxon>Micrococcaceae</taxon>
        <taxon>Arthrobacter</taxon>
    </lineage>
</organism>
<dbReference type="InterPro" id="IPR002575">
    <property type="entry name" value="Aminoglycoside_PTrfase"/>
</dbReference>
<dbReference type="CDD" id="cd05152">
    <property type="entry name" value="MPH2"/>
    <property type="match status" value="1"/>
</dbReference>
<dbReference type="InterPro" id="IPR051678">
    <property type="entry name" value="AGP_Transferase"/>
</dbReference>
<protein>
    <submittedName>
        <fullName evidence="2">Macrolide 2'-phosphotransferase</fullName>
    </submittedName>
</protein>
<dbReference type="RefSeq" id="WP_227889975.1">
    <property type="nucleotide sequence ID" value="NZ_JAJFZQ010000003.1"/>
</dbReference>
<dbReference type="Gene3D" id="3.90.1200.10">
    <property type="match status" value="1"/>
</dbReference>